<dbReference type="CDD" id="cd07022">
    <property type="entry name" value="S49_Sppa_36K_type"/>
    <property type="match status" value="1"/>
</dbReference>
<dbReference type="RefSeq" id="WP_272775621.1">
    <property type="nucleotide sequence ID" value="NZ_JAQQLI010000003.1"/>
</dbReference>
<dbReference type="InterPro" id="IPR002142">
    <property type="entry name" value="Peptidase_S49"/>
</dbReference>
<evidence type="ECO:0000313" key="3">
    <source>
        <dbReference type="EMBL" id="MDC7784775.1"/>
    </source>
</evidence>
<proteinExistence type="inferred from homology"/>
<dbReference type="Proteomes" id="UP001165652">
    <property type="component" value="Unassembled WGS sequence"/>
</dbReference>
<dbReference type="Gene3D" id="3.90.226.10">
    <property type="entry name" value="2-enoyl-CoA Hydratase, Chain A, domain 1"/>
    <property type="match status" value="1"/>
</dbReference>
<dbReference type="InterPro" id="IPR033855">
    <property type="entry name" value="Protein_C"/>
</dbReference>
<keyword evidence="4" id="KW-1185">Reference proteome</keyword>
<reference evidence="3" key="1">
    <citation type="journal article" date="2023" name="Microbiol Resour">
        <title>Genome Sequences of Rhodoplanes serenus and Two Thermotolerant Strains, Rhodoplanes tepidamans and 'Rhodoplanes cryptolactis,' Further Refine the Genus.</title>
        <authorList>
            <person name="Rayyan A.A."/>
            <person name="Kyndt J.A."/>
        </authorList>
    </citation>
    <scope>NUCLEOTIDE SEQUENCE</scope>
    <source>
        <strain evidence="3">DSM 9987</strain>
    </source>
</reference>
<dbReference type="PANTHER" id="PTHR42987:SF4">
    <property type="entry name" value="PROTEASE SOHB-RELATED"/>
    <property type="match status" value="1"/>
</dbReference>
<feature type="domain" description="Peptidase S49" evidence="2">
    <location>
        <begin position="135"/>
        <end position="287"/>
    </location>
</feature>
<reference evidence="3" key="2">
    <citation type="submission" date="2023-02" db="EMBL/GenBank/DDBJ databases">
        <authorList>
            <person name="Rayyan A."/>
            <person name="Meyer T."/>
            <person name="Kyndt J.A."/>
        </authorList>
    </citation>
    <scope>NUCLEOTIDE SEQUENCE</scope>
    <source>
        <strain evidence="3">DSM 9987</strain>
    </source>
</reference>
<evidence type="ECO:0000256" key="1">
    <source>
        <dbReference type="ARBA" id="ARBA00008683"/>
    </source>
</evidence>
<dbReference type="SUPFAM" id="SSF52096">
    <property type="entry name" value="ClpP/crotonase"/>
    <property type="match status" value="1"/>
</dbReference>
<dbReference type="InterPro" id="IPR029045">
    <property type="entry name" value="ClpP/crotonase-like_dom_sf"/>
</dbReference>
<dbReference type="EMBL" id="JAQQLI010000003">
    <property type="protein sequence ID" value="MDC7784775.1"/>
    <property type="molecule type" value="Genomic_DNA"/>
</dbReference>
<comment type="similarity">
    <text evidence="1">Belongs to the peptidase S49 family.</text>
</comment>
<evidence type="ECO:0000259" key="2">
    <source>
        <dbReference type="Pfam" id="PF01343"/>
    </source>
</evidence>
<evidence type="ECO:0000313" key="4">
    <source>
        <dbReference type="Proteomes" id="UP001165652"/>
    </source>
</evidence>
<gene>
    <name evidence="3" type="ORF">PQJ73_03685</name>
</gene>
<organism evidence="3 4">
    <name type="scientific">Rhodoplanes tepidamans</name>
    <name type="common">Rhodoplanes cryptolactis</name>
    <dbReference type="NCBI Taxonomy" id="200616"/>
    <lineage>
        <taxon>Bacteria</taxon>
        <taxon>Pseudomonadati</taxon>
        <taxon>Pseudomonadota</taxon>
        <taxon>Alphaproteobacteria</taxon>
        <taxon>Hyphomicrobiales</taxon>
        <taxon>Nitrobacteraceae</taxon>
        <taxon>Rhodoplanes</taxon>
    </lineage>
</organism>
<name>A0ABT5J6W6_RHOTP</name>
<accession>A0ABT5J6W6</accession>
<sequence>MNTNGLPAVAQTAWPAALASRPLLIYEPHALEFREAYLEAERLLAEPQAAAGSYSDDAPRYAVVDDVAVIPINGALISRGDYIGGSYYTSYGAITREVRRATADTSIRAIVTAISSPGGTVEGILGAAGAIREARLAGMPVVAHVRGMAASAGYWLAAQSDEIVLNDDLALVGSIGVYTMHMDVSKLLTDIGINVSLISSGRHKVDGHPFAPLPADVRERIQMEVDDLRLMFAREVAAGRPKLTAELALSTEARVYRALNPRTGDREAITNKLADRVDSLDAVIGKLPRASRRAFSGGLRMENQNGTPAATTPSTTDQIAAAREEGRKAGVSEGIKVGIDTERARISAIIGHAEAEGREQLARTFAFDTDMTVDKVAALLKSAPKADAKPAVPEQRASTSPLGLVAEAVTAPQEQAKSGWSKAVAAANKRFESIAG</sequence>
<dbReference type="Pfam" id="PF01343">
    <property type="entry name" value="Peptidase_S49"/>
    <property type="match status" value="1"/>
</dbReference>
<dbReference type="PANTHER" id="PTHR42987">
    <property type="entry name" value="PEPTIDASE S49"/>
    <property type="match status" value="1"/>
</dbReference>
<comment type="caution">
    <text evidence="3">The sequence shown here is derived from an EMBL/GenBank/DDBJ whole genome shotgun (WGS) entry which is preliminary data.</text>
</comment>
<protein>
    <submittedName>
        <fullName evidence="3">S49 family peptidase</fullName>
    </submittedName>
</protein>